<reference evidence="9 10" key="1">
    <citation type="journal article" date="2015" name="Nat. Commun.">
        <title>Lucilia cuprina genome unlocks parasitic fly biology to underpin future interventions.</title>
        <authorList>
            <person name="Anstead C.A."/>
            <person name="Korhonen P.K."/>
            <person name="Young N.D."/>
            <person name="Hall R.S."/>
            <person name="Jex A.R."/>
            <person name="Murali S.C."/>
            <person name="Hughes D.S."/>
            <person name="Lee S.F."/>
            <person name="Perry T."/>
            <person name="Stroehlein A.J."/>
            <person name="Ansell B.R."/>
            <person name="Breugelmans B."/>
            <person name="Hofmann A."/>
            <person name="Qu J."/>
            <person name="Dugan S."/>
            <person name="Lee S.L."/>
            <person name="Chao H."/>
            <person name="Dinh H."/>
            <person name="Han Y."/>
            <person name="Doddapaneni H.V."/>
            <person name="Worley K.C."/>
            <person name="Muzny D.M."/>
            <person name="Ioannidis P."/>
            <person name="Waterhouse R.M."/>
            <person name="Zdobnov E.M."/>
            <person name="James P.J."/>
            <person name="Bagnall N.H."/>
            <person name="Kotze A.C."/>
            <person name="Gibbs R.A."/>
            <person name="Richards S."/>
            <person name="Batterham P."/>
            <person name="Gasser R.B."/>
        </authorList>
    </citation>
    <scope>NUCLEOTIDE SEQUENCE [LARGE SCALE GENOMIC DNA]</scope>
    <source>
        <strain evidence="9 10">LS</strain>
        <tissue evidence="9">Full body</tissue>
    </source>
</reference>
<dbReference type="GO" id="GO:0019955">
    <property type="term" value="F:cytokine binding"/>
    <property type="evidence" value="ECO:0007669"/>
    <property type="project" value="TreeGrafter"/>
</dbReference>
<dbReference type="PROSITE" id="PS50853">
    <property type="entry name" value="FN3"/>
    <property type="match status" value="2"/>
</dbReference>
<keyword evidence="7" id="KW-1133">Transmembrane helix</keyword>
<evidence type="ECO:0000256" key="5">
    <source>
        <dbReference type="ARBA" id="ARBA00023180"/>
    </source>
</evidence>
<keyword evidence="4 9" id="KW-0675">Receptor</keyword>
<organism evidence="9 10">
    <name type="scientific">Lucilia cuprina</name>
    <name type="common">Green bottle fly</name>
    <name type="synonym">Australian sheep blowfly</name>
    <dbReference type="NCBI Taxonomy" id="7375"/>
    <lineage>
        <taxon>Eukaryota</taxon>
        <taxon>Metazoa</taxon>
        <taxon>Ecdysozoa</taxon>
        <taxon>Arthropoda</taxon>
        <taxon>Hexapoda</taxon>
        <taxon>Insecta</taxon>
        <taxon>Pterygota</taxon>
        <taxon>Neoptera</taxon>
        <taxon>Endopterygota</taxon>
        <taxon>Diptera</taxon>
        <taxon>Brachycera</taxon>
        <taxon>Muscomorpha</taxon>
        <taxon>Oestroidea</taxon>
        <taxon>Calliphoridae</taxon>
        <taxon>Luciliinae</taxon>
        <taxon>Lucilia</taxon>
    </lineage>
</organism>
<gene>
    <name evidence="9" type="ORF">FF38_02338</name>
</gene>
<evidence type="ECO:0000256" key="6">
    <source>
        <dbReference type="SAM" id="MobiDB-lite"/>
    </source>
</evidence>
<dbReference type="GO" id="GO:0009897">
    <property type="term" value="C:external side of plasma membrane"/>
    <property type="evidence" value="ECO:0007669"/>
    <property type="project" value="TreeGrafter"/>
</dbReference>
<dbReference type="SMART" id="SM00060">
    <property type="entry name" value="FN3"/>
    <property type="match status" value="4"/>
</dbReference>
<keyword evidence="2" id="KW-0677">Repeat</keyword>
<accession>A0A0L0C6H7</accession>
<name>A0A0L0C6H7_LUCCU</name>
<feature type="domain" description="Fibronectin type-III" evidence="8">
    <location>
        <begin position="418"/>
        <end position="514"/>
    </location>
</feature>
<dbReference type="InterPro" id="IPR013783">
    <property type="entry name" value="Ig-like_fold"/>
</dbReference>
<dbReference type="OMA" id="MANISCA"/>
<dbReference type="PANTHER" id="PTHR23036:SF151">
    <property type="entry name" value="FIBRONECTIN TYPE-III DOMAIN-CONTAINING PROTEIN"/>
    <property type="match status" value="1"/>
</dbReference>
<dbReference type="GO" id="GO:0004896">
    <property type="term" value="F:cytokine receptor activity"/>
    <property type="evidence" value="ECO:0007669"/>
    <property type="project" value="TreeGrafter"/>
</dbReference>
<dbReference type="InterPro" id="IPR036116">
    <property type="entry name" value="FN3_sf"/>
</dbReference>
<keyword evidence="7" id="KW-0812">Transmembrane</keyword>
<sequence length="1026" mass="116811">MIIIKWNNPKYSFYTAKGLDYEILFKAEGAHWVNLLNYEIRNNRSEYKVIVRNLPYAYFWYELSVRIRVKKSARNDDSYWSEPYVQKFQTLPCPPDTAPITDEGSFYIDSSETKVRLYWHQLPYYKYNGPDFKYVIKEVKRDGVAVSLKPLHIDLTSAIFPWHKRHNYTFVIKSSNAEGESPNNSTIVIPARSKHHERSFSPQWIRNVYHATNRTSTLSWSPPHNQKHLIDYTVFWCQSKLANTNECEGTIFFEHVNKESTQYYTSPQKQEEVQYNLAVSANYRDFNTGMHWTMCSADVTSELVKLEPEIIDVKSRSITVQWSTDRVCSSLVEGFNLIYCRIQRPSTNHIFKREDNSNHNCLEEPTKLTIENTAKRYTMQNLKPYSAYKIQMNMFSKLTPGNLSDAQIINTHEDAPSKPHNLRAYNVTSNSVVLTWSEPKNRNGLLTKYRIAYNNEYHNINCQTNEEQCAAKQVEYKLENLSSYTTYKIYITAYTTATAASNHSNDITVTTLVGIPSNPRNVKRKDNDRNILQWSRPEVPSGRVEFYEVAITYWYKDQIQRQHVSLLMDTNECEYHLPACIDGDYRFTKEVRAVNVVPYTEIDHNIFATKNATNDDVKDLYTQNMDMRCVGKDLSEEQLAKIHEYQDKHKYVQYKSVWEKGPATNCSDPELSRITMLALLIVVSSLGVMAAFYVARNKYQKMANISCALPPGLEEYPIKDNGDGGDDFRRSKDPFYNNESRRLLSSISHDSGYACHNGDLNNGGLNGIVACSLGKSSGYIGSNHSTEYCTQETLVASDNVSDDSCVIDQTPVVDDAYMVMELLKSNDNKMSRSSSSTTFDNIISQPDRNGNGYVQPNFSVISALSGTKNTVPSMTATKLPASFIPTDNGYIKQIPTSMHTQLLPSENGYIKPNNLLNWPREKMPTQQTSMAHATQLQNTMAGLPINSSGYVAPQLLQKSLIPSSDGYTSLEALGKTQKPTQSTMSQTFINPDEGGGGSILNTNMPPISGYVTQKELSAFGQQQKFN</sequence>
<dbReference type="STRING" id="7375.A0A0L0C6H7"/>
<dbReference type="GO" id="GO:0043235">
    <property type="term" value="C:receptor complex"/>
    <property type="evidence" value="ECO:0007669"/>
    <property type="project" value="TreeGrafter"/>
</dbReference>
<feature type="transmembrane region" description="Helical" evidence="7">
    <location>
        <begin position="674"/>
        <end position="695"/>
    </location>
</feature>
<evidence type="ECO:0000256" key="2">
    <source>
        <dbReference type="ARBA" id="ARBA00022737"/>
    </source>
</evidence>
<dbReference type="PANTHER" id="PTHR23036">
    <property type="entry name" value="CYTOKINE RECEPTOR"/>
    <property type="match status" value="1"/>
</dbReference>
<proteinExistence type="predicted"/>
<feature type="domain" description="Fibronectin type-III" evidence="8">
    <location>
        <begin position="304"/>
        <end position="414"/>
    </location>
</feature>
<evidence type="ECO:0000256" key="1">
    <source>
        <dbReference type="ARBA" id="ARBA00022729"/>
    </source>
</evidence>
<evidence type="ECO:0000313" key="10">
    <source>
        <dbReference type="Proteomes" id="UP000037069"/>
    </source>
</evidence>
<dbReference type="CDD" id="cd00063">
    <property type="entry name" value="FN3"/>
    <property type="match status" value="3"/>
</dbReference>
<dbReference type="Gene3D" id="2.60.40.10">
    <property type="entry name" value="Immunoglobulins"/>
    <property type="match status" value="3"/>
</dbReference>
<dbReference type="InterPro" id="IPR003961">
    <property type="entry name" value="FN3_dom"/>
</dbReference>
<evidence type="ECO:0000256" key="3">
    <source>
        <dbReference type="ARBA" id="ARBA00023157"/>
    </source>
</evidence>
<feature type="compositionally biased region" description="Polar residues" evidence="6">
    <location>
        <begin position="977"/>
        <end position="989"/>
    </location>
</feature>
<dbReference type="SUPFAM" id="SSF49265">
    <property type="entry name" value="Fibronectin type III"/>
    <property type="match status" value="4"/>
</dbReference>
<protein>
    <submittedName>
        <fullName evidence="9">Cytokine receptor</fullName>
    </submittedName>
</protein>
<comment type="caution">
    <text evidence="9">The sequence shown here is derived from an EMBL/GenBank/DDBJ whole genome shotgun (WGS) entry which is preliminary data.</text>
</comment>
<keyword evidence="10" id="KW-1185">Reference proteome</keyword>
<evidence type="ECO:0000313" key="9">
    <source>
        <dbReference type="EMBL" id="KNC27039.1"/>
    </source>
</evidence>
<feature type="region of interest" description="Disordered" evidence="6">
    <location>
        <begin position="974"/>
        <end position="1006"/>
    </location>
</feature>
<evidence type="ECO:0000256" key="7">
    <source>
        <dbReference type="SAM" id="Phobius"/>
    </source>
</evidence>
<keyword evidence="7" id="KW-0472">Membrane</keyword>
<dbReference type="InterPro" id="IPR050379">
    <property type="entry name" value="Type-I_Cytokine_Rcpt"/>
</dbReference>
<keyword evidence="5" id="KW-0325">Glycoprotein</keyword>
<dbReference type="OrthoDB" id="6381660at2759"/>
<keyword evidence="3" id="KW-1015">Disulfide bond</keyword>
<dbReference type="Proteomes" id="UP000037069">
    <property type="component" value="Unassembled WGS sequence"/>
</dbReference>
<evidence type="ECO:0000259" key="8">
    <source>
        <dbReference type="PROSITE" id="PS50853"/>
    </source>
</evidence>
<dbReference type="EMBL" id="JRES01000940">
    <property type="protein sequence ID" value="KNC27039.1"/>
    <property type="molecule type" value="Genomic_DNA"/>
</dbReference>
<keyword evidence="1" id="KW-0732">Signal</keyword>
<evidence type="ECO:0000256" key="4">
    <source>
        <dbReference type="ARBA" id="ARBA00023170"/>
    </source>
</evidence>
<dbReference type="Pfam" id="PF00041">
    <property type="entry name" value="fn3"/>
    <property type="match status" value="2"/>
</dbReference>
<dbReference type="AlphaFoldDB" id="A0A0L0C6H7"/>